<comment type="caution">
    <text evidence="2">The sequence shown here is derived from an EMBL/GenBank/DDBJ whole genome shotgun (WGS) entry which is preliminary data.</text>
</comment>
<evidence type="ECO:0000313" key="2">
    <source>
        <dbReference type="EMBL" id="MBB6563822.1"/>
    </source>
</evidence>
<accession>A0A7X0UCV4</accession>
<dbReference type="Proteomes" id="UP000575083">
    <property type="component" value="Unassembled WGS sequence"/>
</dbReference>
<evidence type="ECO:0008006" key="4">
    <source>
        <dbReference type="Google" id="ProtNLM"/>
    </source>
</evidence>
<gene>
    <name evidence="2" type="ORF">HNP48_006548</name>
</gene>
<evidence type="ECO:0000313" key="3">
    <source>
        <dbReference type="Proteomes" id="UP000575083"/>
    </source>
</evidence>
<dbReference type="AlphaFoldDB" id="A0A7X0UCV4"/>
<evidence type="ECO:0000256" key="1">
    <source>
        <dbReference type="SAM" id="MobiDB-lite"/>
    </source>
</evidence>
<dbReference type="EMBL" id="JACHLK010000023">
    <property type="protein sequence ID" value="MBB6563822.1"/>
    <property type="molecule type" value="Genomic_DNA"/>
</dbReference>
<dbReference type="RefSeq" id="WP_184865224.1">
    <property type="nucleotide sequence ID" value="NZ_JACHLK010000023.1"/>
</dbReference>
<proteinExistence type="predicted"/>
<feature type="region of interest" description="Disordered" evidence="1">
    <location>
        <begin position="79"/>
        <end position="114"/>
    </location>
</feature>
<reference evidence="2 3" key="1">
    <citation type="submission" date="2020-08" db="EMBL/GenBank/DDBJ databases">
        <title>Functional genomics of gut bacteria from endangered species of beetles.</title>
        <authorList>
            <person name="Carlos-Shanley C."/>
        </authorList>
    </citation>
    <scope>NUCLEOTIDE SEQUENCE [LARGE SCALE GENOMIC DNA]</scope>
    <source>
        <strain evidence="2 3">S00198</strain>
    </source>
</reference>
<keyword evidence="3" id="KW-1185">Reference proteome</keyword>
<name>A0A7X0UCV4_9BURK</name>
<organism evidence="2 3">
    <name type="scientific">Acidovorax soli</name>
    <dbReference type="NCBI Taxonomy" id="592050"/>
    <lineage>
        <taxon>Bacteria</taxon>
        <taxon>Pseudomonadati</taxon>
        <taxon>Pseudomonadota</taxon>
        <taxon>Betaproteobacteria</taxon>
        <taxon>Burkholderiales</taxon>
        <taxon>Comamonadaceae</taxon>
        <taxon>Acidovorax</taxon>
    </lineage>
</organism>
<feature type="compositionally biased region" description="Low complexity" evidence="1">
    <location>
        <begin position="96"/>
        <end position="114"/>
    </location>
</feature>
<sequence>MHPLLLRLLLLAVFFNTAVGVPLHLAVGKHLQVVASAVQTPDTGPTAPEHAEHGHGACTWCQAQAQQAHALASANAPALPVAPRAATRPVEPRPRWAPAPERWPFAARAPPHTA</sequence>
<protein>
    <recommendedName>
        <fullName evidence="4">DUF2946 domain-containing protein</fullName>
    </recommendedName>
</protein>